<keyword evidence="4" id="KW-0547">Nucleotide-binding</keyword>
<keyword evidence="10" id="KW-1185">Reference proteome</keyword>
<keyword evidence="7" id="KW-0289">Folate biosynthesis</keyword>
<protein>
    <recommendedName>
        <fullName evidence="2">2-amino-4-hydroxy-6-hydroxymethyldihydropteridine diphosphokinase</fullName>
        <ecNumber evidence="2">2.7.6.3</ecNumber>
    </recommendedName>
</protein>
<gene>
    <name evidence="9" type="primary">folK-2</name>
    <name evidence="9" type="ORF">HH1059_01170</name>
</gene>
<dbReference type="GO" id="GO:0016301">
    <property type="term" value="F:kinase activity"/>
    <property type="evidence" value="ECO:0007669"/>
    <property type="project" value="UniProtKB-KW"/>
</dbReference>
<dbReference type="GO" id="GO:0046656">
    <property type="term" value="P:folic acid biosynthetic process"/>
    <property type="evidence" value="ECO:0007669"/>
    <property type="project" value="UniProtKB-KW"/>
</dbReference>
<evidence type="ECO:0000256" key="2">
    <source>
        <dbReference type="ARBA" id="ARBA00013253"/>
    </source>
</evidence>
<keyword evidence="5" id="KW-0418">Kinase</keyword>
<dbReference type="AlphaFoldDB" id="A0A120MZG1"/>
<dbReference type="RefSeq" id="WP_096407101.1">
    <property type="nucleotide sequence ID" value="NZ_AP017372.2"/>
</dbReference>
<name>A0A120MZG1_HALHR</name>
<dbReference type="GO" id="GO:0005524">
    <property type="term" value="F:ATP binding"/>
    <property type="evidence" value="ECO:0007669"/>
    <property type="project" value="UniProtKB-KW"/>
</dbReference>
<keyword evidence="6" id="KW-0067">ATP-binding</keyword>
<feature type="domain" description="7,8-dihydro-6-hydroxymethylpterin-pyrophosphokinase" evidence="8">
    <location>
        <begin position="85"/>
        <end position="96"/>
    </location>
</feature>
<dbReference type="GO" id="GO:0003848">
    <property type="term" value="F:2-amino-4-hydroxy-6-hydroxymethyldihydropteridine diphosphokinase activity"/>
    <property type="evidence" value="ECO:0007669"/>
    <property type="project" value="UniProtKB-EC"/>
</dbReference>
<proteinExistence type="predicted"/>
<keyword evidence="3" id="KW-0808">Transferase</keyword>
<dbReference type="PANTHER" id="PTHR43071:SF2">
    <property type="entry name" value="2-AMINO-4-HYDROXY-6-HYDROXYMETHYLDIHYDROPTERIDINE PYROPHOSPHOKINASE"/>
    <property type="match status" value="1"/>
</dbReference>
<evidence type="ECO:0000256" key="7">
    <source>
        <dbReference type="ARBA" id="ARBA00022909"/>
    </source>
</evidence>
<dbReference type="GO" id="GO:0046654">
    <property type="term" value="P:tetrahydrofolate biosynthetic process"/>
    <property type="evidence" value="ECO:0007669"/>
    <property type="project" value="UniProtKB-UniPathway"/>
</dbReference>
<evidence type="ECO:0000256" key="4">
    <source>
        <dbReference type="ARBA" id="ARBA00022741"/>
    </source>
</evidence>
<comment type="pathway">
    <text evidence="1">Cofactor biosynthesis; tetrahydrofolate biosynthesis; 2-amino-4-hydroxy-6-hydroxymethyl-7,8-dihydropteridine diphosphate from 7,8-dihydroneopterin triphosphate: step 4/4.</text>
</comment>
<dbReference type="UniPathway" id="UPA00077">
    <property type="reaction ID" value="UER00155"/>
</dbReference>
<dbReference type="InterPro" id="IPR035907">
    <property type="entry name" value="Hppk_sf"/>
</dbReference>
<evidence type="ECO:0000259" key="8">
    <source>
        <dbReference type="PROSITE" id="PS00794"/>
    </source>
</evidence>
<dbReference type="PROSITE" id="PS00794">
    <property type="entry name" value="HPPK"/>
    <property type="match status" value="1"/>
</dbReference>
<dbReference type="SUPFAM" id="SSF55083">
    <property type="entry name" value="6-hydroxymethyl-7,8-dihydropterin pyrophosphokinase, HPPK"/>
    <property type="match status" value="1"/>
</dbReference>
<organism evidence="9 10">
    <name type="scientific">Halorhodospira halochloris</name>
    <name type="common">Ectothiorhodospira halochloris</name>
    <dbReference type="NCBI Taxonomy" id="1052"/>
    <lineage>
        <taxon>Bacteria</taxon>
        <taxon>Pseudomonadati</taxon>
        <taxon>Pseudomonadota</taxon>
        <taxon>Gammaproteobacteria</taxon>
        <taxon>Chromatiales</taxon>
        <taxon>Ectothiorhodospiraceae</taxon>
        <taxon>Halorhodospira</taxon>
    </lineage>
</organism>
<dbReference type="Gene3D" id="3.30.70.560">
    <property type="entry name" value="7,8-Dihydro-6-hydroxymethylpterin-pyrophosphokinase HPPK"/>
    <property type="match status" value="1"/>
</dbReference>
<dbReference type="OrthoDB" id="9790168at2"/>
<evidence type="ECO:0000313" key="10">
    <source>
        <dbReference type="Proteomes" id="UP000218890"/>
    </source>
</evidence>
<evidence type="ECO:0000313" key="9">
    <source>
        <dbReference type="EMBL" id="BAU56788.1"/>
    </source>
</evidence>
<evidence type="ECO:0000256" key="6">
    <source>
        <dbReference type="ARBA" id="ARBA00022840"/>
    </source>
</evidence>
<dbReference type="PANTHER" id="PTHR43071">
    <property type="entry name" value="2-AMINO-4-HYDROXY-6-HYDROXYMETHYLDIHYDROPTERIDINE PYROPHOSPHOKINASE"/>
    <property type="match status" value="1"/>
</dbReference>
<accession>A0A120MZG1</accession>
<dbReference type="CDD" id="cd00483">
    <property type="entry name" value="HPPK"/>
    <property type="match status" value="1"/>
</dbReference>
<reference evidence="9" key="1">
    <citation type="submission" date="2016-02" db="EMBL/GenBank/DDBJ databases">
        <title>Halorhodospira halochloris DSM-1059 complete genome, version 2.</title>
        <authorList>
            <person name="Tsukatani Y."/>
        </authorList>
    </citation>
    <scope>NUCLEOTIDE SEQUENCE</scope>
    <source>
        <strain evidence="9">DSM 1059</strain>
    </source>
</reference>
<sequence length="166" mass="18564">MPDVYLSIGTNIDREQNICSAMSALREHWPSVLFSPVYESVAVGFAGEDFFNLAAVFTTEEPLYYVLDTLRGIEDAHGRARSGPKFAARTLDLDLLSWGDEIINTESLTLPRAEILEHDFVLLPLAEIAPESVHPVSGLTYRQLWQQFTGVHSIRREVSIGDVTQD</sequence>
<evidence type="ECO:0000256" key="3">
    <source>
        <dbReference type="ARBA" id="ARBA00022679"/>
    </source>
</evidence>
<evidence type="ECO:0000256" key="1">
    <source>
        <dbReference type="ARBA" id="ARBA00005051"/>
    </source>
</evidence>
<dbReference type="EC" id="2.7.6.3" evidence="2"/>
<dbReference type="Proteomes" id="UP000218890">
    <property type="component" value="Chromosome"/>
</dbReference>
<dbReference type="KEGG" id="hhk:HH1059_01170"/>
<dbReference type="NCBIfam" id="TIGR01498">
    <property type="entry name" value="folK"/>
    <property type="match status" value="1"/>
</dbReference>
<evidence type="ECO:0000256" key="5">
    <source>
        <dbReference type="ARBA" id="ARBA00022777"/>
    </source>
</evidence>
<dbReference type="Pfam" id="PF01288">
    <property type="entry name" value="HPPK"/>
    <property type="match status" value="1"/>
</dbReference>
<dbReference type="EMBL" id="AP017372">
    <property type="protein sequence ID" value="BAU56788.1"/>
    <property type="molecule type" value="Genomic_DNA"/>
</dbReference>
<dbReference type="InterPro" id="IPR000550">
    <property type="entry name" value="Hppk"/>
</dbReference>